<dbReference type="InterPro" id="IPR016055">
    <property type="entry name" value="A-D-PHexomutase_a/b/a-I/II/III"/>
</dbReference>
<dbReference type="GO" id="GO:0004614">
    <property type="term" value="F:phosphoglucomutase activity"/>
    <property type="evidence" value="ECO:0007669"/>
    <property type="project" value="UniProtKB-EC"/>
</dbReference>
<comment type="caution">
    <text evidence="12">The sequence shown here is derived from an EMBL/GenBank/DDBJ whole genome shotgun (WGS) entry which is preliminary data.</text>
</comment>
<dbReference type="NCBIfam" id="TIGR01132">
    <property type="entry name" value="pgm"/>
    <property type="match status" value="1"/>
</dbReference>
<accession>A0A101R420</accession>
<evidence type="ECO:0000256" key="7">
    <source>
        <dbReference type="RuleBase" id="RU004326"/>
    </source>
</evidence>
<dbReference type="EMBL" id="LMWS01000004">
    <property type="protein sequence ID" value="KUN41280.1"/>
    <property type="molecule type" value="Genomic_DNA"/>
</dbReference>
<comment type="cofactor">
    <cofactor evidence="1">
        <name>Mg(2+)</name>
        <dbReference type="ChEBI" id="CHEBI:18420"/>
    </cofactor>
</comment>
<dbReference type="AlphaFoldDB" id="A0A101R420"/>
<keyword evidence="3" id="KW-0597">Phosphoprotein</keyword>
<dbReference type="GO" id="GO:0008973">
    <property type="term" value="F:phosphopentomutase activity"/>
    <property type="evidence" value="ECO:0007669"/>
    <property type="project" value="TreeGrafter"/>
</dbReference>
<keyword evidence="4 7" id="KW-0479">Metal-binding</keyword>
<evidence type="ECO:0000256" key="4">
    <source>
        <dbReference type="ARBA" id="ARBA00022723"/>
    </source>
</evidence>
<feature type="domain" description="Alpha-D-phosphohexomutase alpha/beta/alpha" evidence="9">
    <location>
        <begin position="39"/>
        <end position="180"/>
    </location>
</feature>
<sequence>MQHERAGSPAGPGDLVDVSRLVTAYYALHPDPADPGQRVAFGTSGHRGSSLAGAFNEDHIAATSQAICEYRAQQGTDGPLFLGADTHALSEPARVTALEVFAANGVTVLIDDADGYTPTPAVSHAILTHNRGRTSGLADGVVVTPSHNPPADGGFKYNPPSGGPAASDATSWIQDRANQIIEGGLKDVRRLPYARALAAPTTARYDFLGTYVADLPAVLDLDAVRAAGVRIGADPLGGASVAYWGRIAEQHGLDLTVVNPYTDPTWRFMTLDWDGKIRMDCSSPYAMASLIEQRDRFQISTGNDADADRHGIVTPDAGLMNPNHYLAVAIRYLYHHRDQWPAGTGVGKTLVSSAMIDRVAADLGRPLVEVPVGFKWFVDGLVSGTIGFGGEESAGASFLRRDGSVWTTDKDGILLALLASEITAVTGRTPSEHYAELTSRFGEPAYARIDAPATREEKALLAKLSPAQVTATSLAGDEVTAVLTEAPGNGASIGGIKVTTANAWFAARPSGTEDVYKVYAESFLGPDHLARVQEEAKGVVLAALSG</sequence>
<dbReference type="EC" id="5.4.2.2" evidence="12"/>
<dbReference type="PROSITE" id="PS00710">
    <property type="entry name" value="PGM_PMM"/>
    <property type="match status" value="1"/>
</dbReference>
<dbReference type="GO" id="GO:0005975">
    <property type="term" value="P:carbohydrate metabolic process"/>
    <property type="evidence" value="ECO:0007669"/>
    <property type="project" value="InterPro"/>
</dbReference>
<reference evidence="12 13" key="1">
    <citation type="submission" date="2015-10" db="EMBL/GenBank/DDBJ databases">
        <title>Draft genome sequence of Streptomyces longwoodensis DSM 41677, type strain for the species Streptomyces longwoodensis.</title>
        <authorList>
            <person name="Ruckert C."/>
            <person name="Winkler A."/>
            <person name="Kalinowski J."/>
            <person name="Kampfer P."/>
            <person name="Glaeser S."/>
        </authorList>
    </citation>
    <scope>NUCLEOTIDE SEQUENCE [LARGE SCALE GENOMIC DNA]</scope>
    <source>
        <strain evidence="12 13">DSM 41677</strain>
    </source>
</reference>
<evidence type="ECO:0000256" key="6">
    <source>
        <dbReference type="ARBA" id="ARBA00023235"/>
    </source>
</evidence>
<keyword evidence="5 7" id="KW-0460">Magnesium</keyword>
<dbReference type="InterPro" id="IPR005844">
    <property type="entry name" value="A-D-PHexomutase_a/b/a-I"/>
</dbReference>
<dbReference type="GO" id="GO:0000287">
    <property type="term" value="F:magnesium ion binding"/>
    <property type="evidence" value="ECO:0007669"/>
    <property type="project" value="InterPro"/>
</dbReference>
<dbReference type="PANTHER" id="PTHR45745">
    <property type="entry name" value="PHOSPHOMANNOMUTASE 45A"/>
    <property type="match status" value="1"/>
</dbReference>
<dbReference type="InterPro" id="IPR016066">
    <property type="entry name" value="A-D-PHexomutase_CS"/>
</dbReference>
<dbReference type="GO" id="GO:0006166">
    <property type="term" value="P:purine ribonucleoside salvage"/>
    <property type="evidence" value="ECO:0007669"/>
    <property type="project" value="TreeGrafter"/>
</dbReference>
<dbReference type="Gene3D" id="3.30.310.50">
    <property type="entry name" value="Alpha-D-phosphohexomutase, C-terminal domain"/>
    <property type="match status" value="1"/>
</dbReference>
<evidence type="ECO:0000256" key="3">
    <source>
        <dbReference type="ARBA" id="ARBA00022553"/>
    </source>
</evidence>
<dbReference type="PANTHER" id="PTHR45745:SF1">
    <property type="entry name" value="PHOSPHOGLUCOMUTASE 2B-RELATED"/>
    <property type="match status" value="1"/>
</dbReference>
<keyword evidence="13" id="KW-1185">Reference proteome</keyword>
<feature type="domain" description="Alpha-D-phosphohexomutase C-terminal" evidence="8">
    <location>
        <begin position="485"/>
        <end position="536"/>
    </location>
</feature>
<dbReference type="Proteomes" id="UP000053271">
    <property type="component" value="Unassembled WGS sequence"/>
</dbReference>
<evidence type="ECO:0000256" key="5">
    <source>
        <dbReference type="ARBA" id="ARBA00022842"/>
    </source>
</evidence>
<keyword evidence="6 12" id="KW-0413">Isomerase</keyword>
<dbReference type="Pfam" id="PF00408">
    <property type="entry name" value="PGM_PMM_IV"/>
    <property type="match status" value="1"/>
</dbReference>
<dbReference type="STRING" id="68231.AQJ30_02985"/>
<comment type="similarity">
    <text evidence="2 7">Belongs to the phosphohexose mutase family.</text>
</comment>
<evidence type="ECO:0000256" key="2">
    <source>
        <dbReference type="ARBA" id="ARBA00010231"/>
    </source>
</evidence>
<evidence type="ECO:0000313" key="12">
    <source>
        <dbReference type="EMBL" id="KUN41280.1"/>
    </source>
</evidence>
<evidence type="ECO:0000313" key="13">
    <source>
        <dbReference type="Proteomes" id="UP000053271"/>
    </source>
</evidence>
<dbReference type="InterPro" id="IPR036900">
    <property type="entry name" value="A-D-PHexomutase_C_sf"/>
</dbReference>
<dbReference type="Gene3D" id="3.40.120.10">
    <property type="entry name" value="Alpha-D-Glucose-1,6-Bisphosphate, subunit A, domain 3"/>
    <property type="match status" value="3"/>
</dbReference>
<dbReference type="InterPro" id="IPR005845">
    <property type="entry name" value="A-D-PHexomutase_a/b/a-II"/>
</dbReference>
<evidence type="ECO:0000259" key="11">
    <source>
        <dbReference type="Pfam" id="PF02880"/>
    </source>
</evidence>
<evidence type="ECO:0000256" key="1">
    <source>
        <dbReference type="ARBA" id="ARBA00001946"/>
    </source>
</evidence>
<dbReference type="SUPFAM" id="SSF55957">
    <property type="entry name" value="Phosphoglucomutase, C-terminal domain"/>
    <property type="match status" value="1"/>
</dbReference>
<dbReference type="CDD" id="cd05801">
    <property type="entry name" value="PGM_like3"/>
    <property type="match status" value="1"/>
</dbReference>
<dbReference type="InterPro" id="IPR005852">
    <property type="entry name" value="PGM_a-D-Glc-sp"/>
</dbReference>
<evidence type="ECO:0000259" key="10">
    <source>
        <dbReference type="Pfam" id="PF02879"/>
    </source>
</evidence>
<proteinExistence type="inferred from homology"/>
<dbReference type="Pfam" id="PF02879">
    <property type="entry name" value="PGM_PMM_II"/>
    <property type="match status" value="1"/>
</dbReference>
<dbReference type="Pfam" id="PF02880">
    <property type="entry name" value="PGM_PMM_III"/>
    <property type="match status" value="1"/>
</dbReference>
<dbReference type="GeneID" id="91423589"/>
<organism evidence="12 13">
    <name type="scientific">Streptomyces longwoodensis</name>
    <dbReference type="NCBI Taxonomy" id="68231"/>
    <lineage>
        <taxon>Bacteria</taxon>
        <taxon>Bacillati</taxon>
        <taxon>Actinomycetota</taxon>
        <taxon>Actinomycetes</taxon>
        <taxon>Kitasatosporales</taxon>
        <taxon>Streptomycetaceae</taxon>
        <taxon>Streptomyces</taxon>
    </lineage>
</organism>
<evidence type="ECO:0000259" key="8">
    <source>
        <dbReference type="Pfam" id="PF00408"/>
    </source>
</evidence>
<feature type="domain" description="Alpha-D-phosphohexomutase alpha/beta/alpha" evidence="11">
    <location>
        <begin position="321"/>
        <end position="440"/>
    </location>
</feature>
<dbReference type="InterPro" id="IPR005843">
    <property type="entry name" value="A-D-PHexomutase_C"/>
</dbReference>
<dbReference type="Pfam" id="PF02878">
    <property type="entry name" value="PGM_PMM_I"/>
    <property type="match status" value="1"/>
</dbReference>
<dbReference type="InterPro" id="IPR005846">
    <property type="entry name" value="A-D-PHexomutase_a/b/a-III"/>
</dbReference>
<evidence type="ECO:0000259" key="9">
    <source>
        <dbReference type="Pfam" id="PF02878"/>
    </source>
</evidence>
<dbReference type="RefSeq" id="WP_067228240.1">
    <property type="nucleotide sequence ID" value="NZ_KQ948549.1"/>
</dbReference>
<dbReference type="SUPFAM" id="SSF53738">
    <property type="entry name" value="Phosphoglucomutase, first 3 domains"/>
    <property type="match status" value="3"/>
</dbReference>
<gene>
    <name evidence="12" type="ORF">AQJ30_02985</name>
</gene>
<protein>
    <submittedName>
        <fullName evidence="12">Phosphoglucomutase</fullName>
        <ecNumber evidence="12">5.4.2.2</ecNumber>
    </submittedName>
</protein>
<name>A0A101R420_9ACTN</name>
<feature type="domain" description="Alpha-D-phosphohexomutase alpha/beta/alpha" evidence="10">
    <location>
        <begin position="211"/>
        <end position="315"/>
    </location>
</feature>